<feature type="domain" description="SLH" evidence="3">
    <location>
        <begin position="2491"/>
        <end position="2549"/>
    </location>
</feature>
<evidence type="ECO:0000259" key="3">
    <source>
        <dbReference type="PROSITE" id="PS51272"/>
    </source>
</evidence>
<dbReference type="InterPro" id="IPR001119">
    <property type="entry name" value="SLH_dom"/>
</dbReference>
<name>A0ABS4IWG3_9BACL</name>
<protein>
    <recommendedName>
        <fullName evidence="3">SLH domain-containing protein</fullName>
    </recommendedName>
</protein>
<feature type="chain" id="PRO_5045284653" description="SLH domain-containing protein" evidence="2">
    <location>
        <begin position="30"/>
        <end position="2549"/>
    </location>
</feature>
<dbReference type="Pfam" id="PF00395">
    <property type="entry name" value="SLH"/>
    <property type="match status" value="3"/>
</dbReference>
<feature type="signal peptide" evidence="2">
    <location>
        <begin position="1"/>
        <end position="29"/>
    </location>
</feature>
<feature type="domain" description="SLH" evidence="3">
    <location>
        <begin position="2360"/>
        <end position="2419"/>
    </location>
</feature>
<accession>A0ABS4IWG3</accession>
<dbReference type="Gene3D" id="2.60.40.10">
    <property type="entry name" value="Immunoglobulins"/>
    <property type="match status" value="1"/>
</dbReference>
<evidence type="ECO:0000313" key="5">
    <source>
        <dbReference type="Proteomes" id="UP001519287"/>
    </source>
</evidence>
<sequence>MKLVKKTLVFILAFILFLGTMTEITSALAAEITAPKTTVLQNNFVKITVDNSTGRFGIRTVEGQPIRKNDQNVNMLFRGEDPETSFTTFRIDGTDYIFGNPYKFAANFFSETTPPRIVQNSNGTKQIETIWKIKGVEIKQILLLYTDASDKKNAGNVNIRYEVVNRSNVKVEFGTRVLLDTMVAGNDGPEFQIGTAYKAPLMVERKLVHNPEDNPDISVEDRALHKLPPYWVMRDKLDLTNPLATNVIAYGFNNFAENNINIVDEMIVGHWNGLANTKWDYTPNGNLDFTRDTNDYGTADSAVAFYWQPKPLAAGAVQSYETVYGLGEIIEPDKVFSIRFMDTPQQLATLEDESAYANEGIFDITAEIENLAMFNMEHQSISVEMNLDSGLSFVKLDKQGNIVRDNNGKAVTEAFRSFAPEPFFKGATPEEAAQGIKPTYKPGDAITVSFKVQAKGKPWPTNQQYMLTVRSPQTEEKIAGVEDEGIKAQYESSQANFILLPAVGQATATYAYGLSPKELYSSDVKYITVNMTNIDAYNTGNETTAPNFDLYLKEKITGKRYKLPVKDSVILQPTDDGFSGDMRITYRGGDLVDQGGNIIEAGLGPELPLGEYQVQIDYKSDTGGNDEIAALYDITTSQTFFVTDNQQSRVREAGILAVYKQNVDLSHVTMNTNGKLLDTINEAFPGKPFATGTDLYSAVTIYKAAKMFVGAASNTLDPKFKLDKFLANEALEKVPAYQYKLFASEKEMEQFFKEEDANKKAIRESLVVVRGMIKQVGTGSEQQVIVDTKTEPAIINGAVAYKGKDMVFVRGKLDIFGTNKKVNGYESMPFFDTLFVKGDGRLSVASSGFVFHQGEWTLDFFNGFDKSLGKGYVIENEVFPDNGDNEEDKSLNGSLSWAVGALGDRLNPLRQLMIGHVYFNKHSLFAPPSFSIAGFGFTFNDFILRHGGISFGGKLSMKIVDAEVRNVIFNDKGFVGVDAGLKFDLNKELGLFGPKKSGDKKDAKNDPKQPSGEINIVHYVQKVPGVSNRYGVKFEAQLKNMLEVQAELSLKQVEDGRILPDVIAFGTSLGKPGVLITGATYLTKVRGAVRELADTIAGGTKKDPFPLVIQAGVSMRFGIAPAYLFGDIDLTVKRTGLALQGKLDFSVKADPGKSDLVPMLSKALLEAQWVTPWFVRLEAEVDIGGWDIIMGKAGIFVGENLEKKRTDFEGYIGARVQIPSNVPVVGGMPLSSVFFGVNNDKIWGSVGILFISLGVTYYWGGGLEFGTSGEGLPDGLIRMIIEDPERGPQLLVIGQGMETLATSWLDAEKENHEIIYRNVAEGVSVLDDGSLNVGIGGITVKNSGRVHEIPMNAVSGNAIIEMEYTDKDMPSFTLKDAAGKPYPIVFDNNNTNPLANAYTQYVPAAKSVDGVDVRKAYIIIPQNQLQSGGTWTLTSVKAVETKLMNVPTNPQLKQVSLSKNNADSNKFTASWAVENAKQGDTMNLYLAQDAVSTAKTKLASGEEVLEPGDPGLLIAKDVPVAANGGVAGALTTGSTVIDVTRVSLLGDVEDIRGLLQQGNYYLRAELKSNSTFGTKTSAEKFEIIDPLAPKNVSDVKIEPAGNGLFALSFKPAQKKSDQTNFEHSYVIQAFQEQNGKLNNYPNFGELLFTEEELAAHWNPANGKYEGILLGGWTEVSSSDEINLDSLEGSVIDLKEAEHTGLEVGQEYTIGVSAVTKPSKEADKNENYHYAGRTDSVKKLLPVPVKPKLTGAGTLGMKSGASEHYMELLTNKSEQSIELVSDQKDIEVEAFYAEQSLGKVAFVNKGSGSSGTLHLDSFQSDGPYAIELVATNTKTKDVSVTMLYLTVDKIPPVLYIDEPLTGARTHNGQIQVSGTTSNDAVLTVNGTTLSITDNGSFNQSISVTSGDPSIELKFTAHDGAGNENTAVVAITNDQFDAPVALVLKKMAMKPGDSKKVEAFLRMPDGKNDGGKPKFKEVPVSPEDQKRLSYSVEMGEAVMLSEDGKVSALAVGASLIQAEYQVSEGVALQAMMVASVDVPAPERMGSISASTTMINNDSTRTKVVVSSAGDLTGQQLVYKVYAKPADVVLPQFRQNIDEWSILPQNGVVAAKSGEYIVIAKRTSGGRQAVAVSEKLAANVWYPSGGGGGGGGGFFPGVSGKETVTVNEKPVNVDIQEGVLSAHITLKDIESTGSKDIVIASQDTTVKGYSFRIDKAVGQLAVSQQRKLIIDVPAARLVLTPDMLTGMEQDLEIKISPNSDKAISALTEIAASVDATLLASGEGAAIETNLPANNWKSYMDVRLAIPDTIQAEDITAVVLMGPDGNWTQVPWKLAPAAPANPGNKTAYANIQLTGEGNLVFIRNTKAFKDVAPSFWGKASISEAAAKLFVVGKAVDSFEPESKITRAEYPTILLRVAGLMNKTAKASFTDVKEGDWFNRSVSIAAQLGIVNGLAEGLYAPQAPVSRIEAMTMAGRLLNVLGISSDIGEEEVQQILSAFKDRDLIPDWGRASAALSIKYGIIEGENNNVNPRDVLTRAQAAAIAVRLNRLVTEN</sequence>
<evidence type="ECO:0000256" key="2">
    <source>
        <dbReference type="SAM" id="SignalP"/>
    </source>
</evidence>
<dbReference type="PROSITE" id="PS51272">
    <property type="entry name" value="SLH"/>
    <property type="match status" value="3"/>
</dbReference>
<keyword evidence="2" id="KW-0732">Signal</keyword>
<comment type="caution">
    <text evidence="4">The sequence shown here is derived from an EMBL/GenBank/DDBJ whole genome shotgun (WGS) entry which is preliminary data.</text>
</comment>
<reference evidence="4 5" key="1">
    <citation type="submission" date="2021-03" db="EMBL/GenBank/DDBJ databases">
        <title>Genomic Encyclopedia of Type Strains, Phase IV (KMG-IV): sequencing the most valuable type-strain genomes for metagenomic binning, comparative biology and taxonomic classification.</title>
        <authorList>
            <person name="Goeker M."/>
        </authorList>
    </citation>
    <scope>NUCLEOTIDE SEQUENCE [LARGE SCALE GENOMIC DNA]</scope>
    <source>
        <strain evidence="4 5">DSM 26048</strain>
    </source>
</reference>
<evidence type="ECO:0000313" key="4">
    <source>
        <dbReference type="EMBL" id="MBP1991929.1"/>
    </source>
</evidence>
<keyword evidence="5" id="KW-1185">Reference proteome</keyword>
<feature type="domain" description="SLH" evidence="3">
    <location>
        <begin position="2420"/>
        <end position="2483"/>
    </location>
</feature>
<evidence type="ECO:0000256" key="1">
    <source>
        <dbReference type="SAM" id="MobiDB-lite"/>
    </source>
</evidence>
<gene>
    <name evidence="4" type="ORF">J2Z66_003537</name>
</gene>
<feature type="region of interest" description="Disordered" evidence="1">
    <location>
        <begin position="1961"/>
        <end position="1980"/>
    </location>
</feature>
<dbReference type="Proteomes" id="UP001519287">
    <property type="component" value="Unassembled WGS sequence"/>
</dbReference>
<dbReference type="RefSeq" id="WP_209972654.1">
    <property type="nucleotide sequence ID" value="NZ_JAGGLB010000011.1"/>
</dbReference>
<organism evidence="4 5">
    <name type="scientific">Paenibacillus eucommiae</name>
    <dbReference type="NCBI Taxonomy" id="1355755"/>
    <lineage>
        <taxon>Bacteria</taxon>
        <taxon>Bacillati</taxon>
        <taxon>Bacillota</taxon>
        <taxon>Bacilli</taxon>
        <taxon>Bacillales</taxon>
        <taxon>Paenibacillaceae</taxon>
        <taxon>Paenibacillus</taxon>
    </lineage>
</organism>
<proteinExistence type="predicted"/>
<dbReference type="Pfam" id="PF09136">
    <property type="entry name" value="Glucodextran_B"/>
    <property type="match status" value="1"/>
</dbReference>
<dbReference type="InterPro" id="IPR013783">
    <property type="entry name" value="Ig-like_fold"/>
</dbReference>
<dbReference type="EMBL" id="JAGGLB010000011">
    <property type="protein sequence ID" value="MBP1991929.1"/>
    <property type="molecule type" value="Genomic_DNA"/>
</dbReference>